<gene>
    <name evidence="1" type="ORF">glysoja_032771</name>
</gene>
<organism evidence="1">
    <name type="scientific">Glycine soja</name>
    <name type="common">Wild soybean</name>
    <dbReference type="NCBI Taxonomy" id="3848"/>
    <lineage>
        <taxon>Eukaryota</taxon>
        <taxon>Viridiplantae</taxon>
        <taxon>Streptophyta</taxon>
        <taxon>Embryophyta</taxon>
        <taxon>Tracheophyta</taxon>
        <taxon>Spermatophyta</taxon>
        <taxon>Magnoliopsida</taxon>
        <taxon>eudicotyledons</taxon>
        <taxon>Gunneridae</taxon>
        <taxon>Pentapetalae</taxon>
        <taxon>rosids</taxon>
        <taxon>fabids</taxon>
        <taxon>Fabales</taxon>
        <taxon>Fabaceae</taxon>
        <taxon>Papilionoideae</taxon>
        <taxon>50 kb inversion clade</taxon>
        <taxon>NPAAA clade</taxon>
        <taxon>indigoferoid/millettioid clade</taxon>
        <taxon>Phaseoleae</taxon>
        <taxon>Glycine</taxon>
        <taxon>Glycine subgen. Soja</taxon>
    </lineage>
</organism>
<sequence>MLACVLINSMKKTPSLACFSVFVPLQYHRFEHPFMNFIFQLNSIYKIMPLHSQL</sequence>
<proteinExistence type="predicted"/>
<dbReference type="EMBL" id="KN667349">
    <property type="protein sequence ID" value="KHN06928.1"/>
    <property type="molecule type" value="Genomic_DNA"/>
</dbReference>
<protein>
    <submittedName>
        <fullName evidence="1">Uncharacterized protein</fullName>
    </submittedName>
</protein>
<dbReference type="AlphaFoldDB" id="A0A0B2PH51"/>
<name>A0A0B2PH51_GLYSO</name>
<dbReference type="Proteomes" id="UP000053555">
    <property type="component" value="Unassembled WGS sequence"/>
</dbReference>
<accession>A0A0B2PH51</accession>
<evidence type="ECO:0000313" key="1">
    <source>
        <dbReference type="EMBL" id="KHN06928.1"/>
    </source>
</evidence>
<reference evidence="1" key="1">
    <citation type="submission" date="2014-07" db="EMBL/GenBank/DDBJ databases">
        <title>Identification of a novel salt tolerance gene in wild soybean by whole-genome sequencing.</title>
        <authorList>
            <person name="Lam H.-M."/>
            <person name="Qi X."/>
            <person name="Li M.-W."/>
            <person name="Liu X."/>
            <person name="Xie M."/>
            <person name="Ni M."/>
            <person name="Xu X."/>
        </authorList>
    </citation>
    <scope>NUCLEOTIDE SEQUENCE [LARGE SCALE GENOMIC DNA]</scope>
    <source>
        <tissue evidence="1">Root</tissue>
    </source>
</reference>